<proteinExistence type="predicted"/>
<evidence type="ECO:0008006" key="4">
    <source>
        <dbReference type="Google" id="ProtNLM"/>
    </source>
</evidence>
<evidence type="ECO:0000313" key="3">
    <source>
        <dbReference type="Proteomes" id="UP000320585"/>
    </source>
</evidence>
<evidence type="ECO:0000313" key="2">
    <source>
        <dbReference type="EMBL" id="BBK25404.1"/>
    </source>
</evidence>
<dbReference type="EMBL" id="AP019697">
    <property type="protein sequence ID" value="BBK25404.1"/>
    <property type="molecule type" value="Genomic_DNA"/>
</dbReference>
<name>A0A8D5A4Z0_9FIRM</name>
<protein>
    <recommendedName>
        <fullName evidence="4">Copper amine oxidase</fullName>
    </recommendedName>
</protein>
<evidence type="ECO:0000256" key="1">
    <source>
        <dbReference type="SAM" id="SignalP"/>
    </source>
</evidence>
<dbReference type="AlphaFoldDB" id="A0A8D5A4Z0"/>
<keyword evidence="3" id="KW-1185">Reference proteome</keyword>
<gene>
    <name evidence="2" type="ORF">Dia5BBH33_13390</name>
</gene>
<reference evidence="3" key="1">
    <citation type="submission" date="2019-05" db="EMBL/GenBank/DDBJ databases">
        <title>Complete genome sequencing of Dialister sp. strain 5BBH33.</title>
        <authorList>
            <person name="Sakamoto M."/>
            <person name="Murakami T."/>
            <person name="Mori H."/>
        </authorList>
    </citation>
    <scope>NUCLEOTIDE SEQUENCE [LARGE SCALE GENOMIC DNA]</scope>
    <source>
        <strain evidence="3">5BBH33</strain>
    </source>
</reference>
<dbReference type="Proteomes" id="UP000320585">
    <property type="component" value="Chromosome"/>
</dbReference>
<sequence>MRDLKLKRWLMGILTTLFAAGAVGGASASLPKTDGSVSPGISPVDLDYNLIPMLVKKEDGKLIFSDCPEYADNYGILYEGTVEKGKGRVYYYHVNETGKPARVLVYAKSDKKQDITVTRTVKGDPSADYMPTGATLSFREAVNEAGDPVLVKLLPKERTVLFEDDKKGIRSGDLVSGIVEIETKKPVSLGVAIVPDGTKEDVKKALDLSVPLLPDSHEMRGTFPMDVYMENKPWDFSKGNAAISIGNSLPFQMGRDELSKVDRENTGDYGITYHMVFHSRGAGRYKLYINAQGGVYLGTFQISYYPNLPRVYRTDGQRSFRMFGNGTERDYIEAGTWDMGRDLFIRFIPAGAAFLPIRFLMVPEPALSADTVKES</sequence>
<accession>A0A8D5A4Z0</accession>
<feature type="signal peptide" evidence="1">
    <location>
        <begin position="1"/>
        <end position="28"/>
    </location>
</feature>
<feature type="chain" id="PRO_5034848880" description="Copper amine oxidase" evidence="1">
    <location>
        <begin position="29"/>
        <end position="375"/>
    </location>
</feature>
<dbReference type="KEGG" id="dho:Dia5BBH33_13390"/>
<keyword evidence="1" id="KW-0732">Signal</keyword>
<organism evidence="2 3">
    <name type="scientific">Dialister hominis</name>
    <dbReference type="NCBI Taxonomy" id="2582419"/>
    <lineage>
        <taxon>Bacteria</taxon>
        <taxon>Bacillati</taxon>
        <taxon>Bacillota</taxon>
        <taxon>Negativicutes</taxon>
        <taxon>Veillonellales</taxon>
        <taxon>Veillonellaceae</taxon>
        <taxon>Dialister</taxon>
    </lineage>
</organism>